<gene>
    <name evidence="3" type="ORF">BT246_17530</name>
</gene>
<dbReference type="Gene3D" id="4.10.810.10">
    <property type="entry name" value="Virus Scaffolding Protein, Chain A"/>
    <property type="match status" value="1"/>
</dbReference>
<dbReference type="Pfam" id="PF08864">
    <property type="entry name" value="UPF0302"/>
    <property type="match status" value="1"/>
</dbReference>
<dbReference type="InterPro" id="IPR014963">
    <property type="entry name" value="UPF0302_N"/>
</dbReference>
<dbReference type="InterPro" id="IPR038091">
    <property type="entry name" value="UPF0302_N_sf"/>
</dbReference>
<proteinExistence type="inferred from homology"/>
<evidence type="ECO:0000313" key="4">
    <source>
        <dbReference type="Proteomes" id="UP000092743"/>
    </source>
</evidence>
<dbReference type="HAMAP" id="MF_00760">
    <property type="entry name" value="UPF0302"/>
    <property type="match status" value="1"/>
</dbReference>
<dbReference type="SMART" id="SM00914">
    <property type="entry name" value="IDEAL"/>
    <property type="match status" value="1"/>
</dbReference>
<dbReference type="EMBL" id="CP015350">
    <property type="protein sequence ID" value="ANS47138.1"/>
    <property type="molecule type" value="Genomic_DNA"/>
</dbReference>
<organism evidence="3 4">
    <name type="scientific">Bacillus thuringiensis</name>
    <dbReference type="NCBI Taxonomy" id="1428"/>
    <lineage>
        <taxon>Bacteria</taxon>
        <taxon>Bacillati</taxon>
        <taxon>Bacillota</taxon>
        <taxon>Bacilli</taxon>
        <taxon>Bacillales</taxon>
        <taxon>Bacillaceae</taxon>
        <taxon>Bacillus</taxon>
        <taxon>Bacillus cereus group</taxon>
    </lineage>
</organism>
<evidence type="ECO:0000259" key="2">
    <source>
        <dbReference type="SMART" id="SM00914"/>
    </source>
</evidence>
<reference evidence="3 4" key="1">
    <citation type="submission" date="2016-04" db="EMBL/GenBank/DDBJ databases">
        <title>High quality genome of the nematocidal Bacillus thuringiensis MYBT18246.</title>
        <authorList>
            <person name="Hollensteiner J."/>
            <person name="Poehlein A."/>
            <person name="Sproeer C."/>
            <person name="Bunk B."/>
            <person name="Rosenstiel P."/>
            <person name="Schulenburg H."/>
            <person name="Liesegang H."/>
        </authorList>
    </citation>
    <scope>NUCLEOTIDE SEQUENCE [LARGE SCALE GENOMIC DNA]</scope>
    <source>
        <strain evidence="3 4">MYBT18246</strain>
    </source>
</reference>
<dbReference type="Gene3D" id="3.40.1530.30">
    <property type="entry name" value="Uncharacterised family UPF0302, N-terminal domain"/>
    <property type="match status" value="1"/>
</dbReference>
<dbReference type="Proteomes" id="UP000092743">
    <property type="component" value="Chromosome"/>
</dbReference>
<evidence type="ECO:0000256" key="1">
    <source>
        <dbReference type="HAMAP-Rule" id="MF_00760"/>
    </source>
</evidence>
<dbReference type="PIRSF" id="PIRSF007165">
    <property type="entry name" value="UCP007165"/>
    <property type="match status" value="1"/>
</dbReference>
<dbReference type="InterPro" id="IPR011188">
    <property type="entry name" value="UPF0302"/>
</dbReference>
<name>A0A9W3S8Y8_BACTU</name>
<evidence type="ECO:0000313" key="3">
    <source>
        <dbReference type="EMBL" id="ANS47138.1"/>
    </source>
</evidence>
<dbReference type="OMA" id="RRECAWL"/>
<dbReference type="NCBIfam" id="NF002965">
    <property type="entry name" value="PRK03636.1"/>
    <property type="match status" value="1"/>
</dbReference>
<accession>A0A9W3S8Y8</accession>
<protein>
    <recommendedName>
        <fullName evidence="1">UPF0302 protein BT246_17530</fullName>
    </recommendedName>
</protein>
<dbReference type="InterPro" id="IPR027393">
    <property type="entry name" value="Virus_scaffolding_prot_C"/>
</dbReference>
<dbReference type="Pfam" id="PF08858">
    <property type="entry name" value="IDEAL"/>
    <property type="match status" value="1"/>
</dbReference>
<feature type="domain" description="IDEAL" evidence="2">
    <location>
        <begin position="158"/>
        <end position="194"/>
    </location>
</feature>
<dbReference type="AlphaFoldDB" id="A0A9W3S8Y8"/>
<sequence length="197" mass="23751">MPLLESKKKRERQRRDLIAMNTPVSVNEKKDFVKWFLNNYQLKQRECVWILNYLMSHDQLMHKVHFVEHAKYCPRGLVMSANCVKDTPFHFFKQNVMTTDAEKSFHDIRLNRDEDIYIQLNFKSSFQNANYVAVLEENPYLPKHIEVNEKDRLLAERFLEESVFSFRRERLLKQIDEALDKQDKEAFHRLTAELKTL</sequence>
<comment type="similarity">
    <text evidence="1">Belongs to the UPF0302 family.</text>
</comment>
<dbReference type="InterPro" id="IPR014957">
    <property type="entry name" value="IDEAL_dom"/>
</dbReference>